<evidence type="ECO:0000256" key="2">
    <source>
        <dbReference type="ARBA" id="ARBA00022729"/>
    </source>
</evidence>
<dbReference type="Gene3D" id="3.40.190.10">
    <property type="entry name" value="Periplasmic binding protein-like II"/>
    <property type="match status" value="2"/>
</dbReference>
<dbReference type="GO" id="GO:0016020">
    <property type="term" value="C:membrane"/>
    <property type="evidence" value="ECO:0007669"/>
    <property type="project" value="UniProtKB-SubCell"/>
</dbReference>
<comment type="similarity">
    <text evidence="6">Belongs to the nlpA lipoprotein family.</text>
</comment>
<comment type="subcellular location">
    <subcellularLocation>
        <location evidence="1">Membrane</location>
        <topology evidence="1">Lipid-anchor</topology>
    </subcellularLocation>
</comment>
<dbReference type="HOGENOM" id="CLU_067080_3_0_12"/>
<feature type="lipid moiety-binding region" description="S-diacylglycerol cysteine" evidence="7">
    <location>
        <position position="17"/>
    </location>
</feature>
<dbReference type="PROSITE" id="PS51257">
    <property type="entry name" value="PROKAR_LIPOPROTEIN"/>
    <property type="match status" value="1"/>
</dbReference>
<accession>D5UA70</accession>
<evidence type="ECO:0000256" key="6">
    <source>
        <dbReference type="PIRNR" id="PIRNR002854"/>
    </source>
</evidence>
<dbReference type="PANTHER" id="PTHR30429">
    <property type="entry name" value="D-METHIONINE-BINDING LIPOPROTEIN METQ"/>
    <property type="match status" value="1"/>
</dbReference>
<dbReference type="eggNOG" id="COG1464">
    <property type="taxonomic scope" value="Bacteria"/>
</dbReference>
<organism evidence="8 9">
    <name type="scientific">Brachyspira murdochii (strain ATCC 51284 / DSM 12563 / 56-150)</name>
    <name type="common">Serpulina murdochii</name>
    <dbReference type="NCBI Taxonomy" id="526224"/>
    <lineage>
        <taxon>Bacteria</taxon>
        <taxon>Pseudomonadati</taxon>
        <taxon>Spirochaetota</taxon>
        <taxon>Spirochaetia</taxon>
        <taxon>Brachyspirales</taxon>
        <taxon>Brachyspiraceae</taxon>
        <taxon>Brachyspira</taxon>
    </lineage>
</organism>
<reference evidence="8 9" key="1">
    <citation type="journal article" date="2010" name="Stand. Genomic Sci.">
        <title>Complete genome sequence of Brachyspira murdochii type strain (56-150).</title>
        <authorList>
            <person name="Pati A."/>
            <person name="Sikorski J."/>
            <person name="Gronow S."/>
            <person name="Munk C."/>
            <person name="Lapidus A."/>
            <person name="Copeland A."/>
            <person name="Glavina Del Tio T."/>
            <person name="Nolan M."/>
            <person name="Lucas S."/>
            <person name="Chen F."/>
            <person name="Tice H."/>
            <person name="Cheng J.F."/>
            <person name="Han C."/>
            <person name="Detter J.C."/>
            <person name="Bruce D."/>
            <person name="Tapia R."/>
            <person name="Goodwin L."/>
            <person name="Pitluck S."/>
            <person name="Liolios K."/>
            <person name="Ivanova N."/>
            <person name="Mavromatis K."/>
            <person name="Mikhailova N."/>
            <person name="Chen A."/>
            <person name="Palaniappan K."/>
            <person name="Land M."/>
            <person name="Hauser L."/>
            <person name="Chang Y.J."/>
            <person name="Jeffries C.D."/>
            <person name="Spring S."/>
            <person name="Rohde M."/>
            <person name="Goker M."/>
            <person name="Bristow J."/>
            <person name="Eisen J.A."/>
            <person name="Markowitz V."/>
            <person name="Hugenholtz P."/>
            <person name="Kyrpides N.C."/>
            <person name="Klenk H.P."/>
        </authorList>
    </citation>
    <scope>NUCLEOTIDE SEQUENCE [LARGE SCALE GENOMIC DNA]</scope>
    <source>
        <strain evidence="9">ATCC 51284 / DSM 12563 / 56-150</strain>
    </source>
</reference>
<evidence type="ECO:0000256" key="7">
    <source>
        <dbReference type="PIRSR" id="PIRSR002854-1"/>
    </source>
</evidence>
<evidence type="ECO:0000256" key="1">
    <source>
        <dbReference type="ARBA" id="ARBA00004635"/>
    </source>
</evidence>
<name>D5UA70_BRAM5</name>
<evidence type="ECO:0000313" key="9">
    <source>
        <dbReference type="Proteomes" id="UP000001915"/>
    </source>
</evidence>
<dbReference type="SUPFAM" id="SSF53850">
    <property type="entry name" value="Periplasmic binding protein-like II"/>
    <property type="match status" value="1"/>
</dbReference>
<dbReference type="InterPro" id="IPR004872">
    <property type="entry name" value="Lipoprotein_NlpA"/>
</dbReference>
<dbReference type="KEGG" id="brm:Bmur_1506"/>
<dbReference type="EMBL" id="CP001959">
    <property type="protein sequence ID" value="ADG71593.1"/>
    <property type="molecule type" value="Genomic_DNA"/>
</dbReference>
<sequence>MKRIILFLSMTLFLASCSSGNKNENVVKVGYIGESDRVIWQEVMRQVSNDNIKIELVSFGDYLLPNQALNDGDIDMNNFQHYAFFNNEVETKGYKLTAIADTCLAAMNIYSDNITNVDEVKENDKIAIPNDPSNGGRALKVLEAAGLIKLRDKNIANPVLNDISENKLNLDIIEVDAGSIYSLLPDVACAVINCNFALNFGLNPDKDSIYKDNPTNYADKNYINLIAVREEDKDNEIYKKIVNAYQSDEVKEIYSNDFKGAYIAVW</sequence>
<keyword evidence="4" id="KW-0564">Palmitate</keyword>
<evidence type="ECO:0000256" key="3">
    <source>
        <dbReference type="ARBA" id="ARBA00023136"/>
    </source>
</evidence>
<dbReference type="PIRSF" id="PIRSF002854">
    <property type="entry name" value="MetQ"/>
    <property type="match status" value="1"/>
</dbReference>
<dbReference type="PANTHER" id="PTHR30429:SF3">
    <property type="entry name" value="LIPOPROTEIN"/>
    <property type="match status" value="1"/>
</dbReference>
<dbReference type="RefSeq" id="WP_013114010.1">
    <property type="nucleotide sequence ID" value="NC_014150.1"/>
</dbReference>
<evidence type="ECO:0000256" key="5">
    <source>
        <dbReference type="ARBA" id="ARBA00023288"/>
    </source>
</evidence>
<dbReference type="AlphaFoldDB" id="D5UA70"/>
<dbReference type="Pfam" id="PF03180">
    <property type="entry name" value="Lipoprotein_9"/>
    <property type="match status" value="1"/>
</dbReference>
<dbReference type="STRING" id="526224.Bmur_1506"/>
<keyword evidence="5 6" id="KW-0449">Lipoprotein</keyword>
<keyword evidence="3" id="KW-0472">Membrane</keyword>
<dbReference type="Proteomes" id="UP000001915">
    <property type="component" value="Chromosome"/>
</dbReference>
<gene>
    <name evidence="8" type="ordered locus">Bmur_1506</name>
</gene>
<keyword evidence="2" id="KW-0732">Signal</keyword>
<evidence type="ECO:0000313" key="8">
    <source>
        <dbReference type="EMBL" id="ADG71593.1"/>
    </source>
</evidence>
<proteinExistence type="inferred from homology"/>
<dbReference type="OrthoDB" id="9812878at2"/>
<evidence type="ECO:0000256" key="4">
    <source>
        <dbReference type="ARBA" id="ARBA00023139"/>
    </source>
</evidence>
<protein>
    <recommendedName>
        <fullName evidence="6">Lipoprotein</fullName>
    </recommendedName>
</protein>